<dbReference type="EMBL" id="CP002859">
    <property type="protein sequence ID" value="AEI47651.1"/>
    <property type="molecule type" value="Genomic_DNA"/>
</dbReference>
<name>A0A7U4E4L7_RUNSL</name>
<protein>
    <submittedName>
        <fullName evidence="1">Uncharacterized protein</fullName>
    </submittedName>
</protein>
<keyword evidence="2" id="KW-1185">Reference proteome</keyword>
<reference evidence="2" key="1">
    <citation type="submission" date="2011-06" db="EMBL/GenBank/DDBJ databases">
        <title>The complete genome of chromosome of Runella slithyformis DSM 19594.</title>
        <authorList>
            <consortium name="US DOE Joint Genome Institute (JGI-PGF)"/>
            <person name="Lucas S."/>
            <person name="Han J."/>
            <person name="Lapidus A."/>
            <person name="Bruce D."/>
            <person name="Goodwin L."/>
            <person name="Pitluck S."/>
            <person name="Peters L."/>
            <person name="Kyrpides N."/>
            <person name="Mavromatis K."/>
            <person name="Ivanova N."/>
            <person name="Ovchinnikova G."/>
            <person name="Zhang X."/>
            <person name="Misra M."/>
            <person name="Detter J.C."/>
            <person name="Tapia R."/>
            <person name="Han C."/>
            <person name="Land M."/>
            <person name="Hauser L."/>
            <person name="Markowitz V."/>
            <person name="Cheng J.-F."/>
            <person name="Hugenholtz P."/>
            <person name="Woyke T."/>
            <person name="Wu D."/>
            <person name="Tindall B."/>
            <person name="Faehrich R."/>
            <person name="Brambilla E."/>
            <person name="Klenk H.-P."/>
            <person name="Eisen J.A."/>
        </authorList>
    </citation>
    <scope>NUCLEOTIDE SEQUENCE [LARGE SCALE GENOMIC DNA]</scope>
    <source>
        <strain evidence="2">ATCC 29530 / DSM 19594 / LMG 11500 / NCIMB 11436 / LSU 4</strain>
    </source>
</reference>
<proteinExistence type="predicted"/>
<dbReference type="RefSeq" id="WP_013926970.1">
    <property type="nucleotide sequence ID" value="NC_015703.1"/>
</dbReference>
<organism evidence="1 2">
    <name type="scientific">Runella slithyformis (strain ATCC 29530 / DSM 19594 / LMG 11500 / NCIMB 11436 / LSU 4)</name>
    <dbReference type="NCBI Taxonomy" id="761193"/>
    <lineage>
        <taxon>Bacteria</taxon>
        <taxon>Pseudomonadati</taxon>
        <taxon>Bacteroidota</taxon>
        <taxon>Cytophagia</taxon>
        <taxon>Cytophagales</taxon>
        <taxon>Spirosomataceae</taxon>
        <taxon>Runella</taxon>
    </lineage>
</organism>
<evidence type="ECO:0000313" key="1">
    <source>
        <dbReference type="EMBL" id="AEI47651.1"/>
    </source>
</evidence>
<dbReference type="KEGG" id="rsi:Runsl_1223"/>
<evidence type="ECO:0000313" key="2">
    <source>
        <dbReference type="Proteomes" id="UP000000493"/>
    </source>
</evidence>
<sequence>MNIQEVKGEEMYCLFAPDGSFQSNTLSPDFPSCVAFIKIMHKKGIGRSFHELCVAGYRVMPVKVTVVVNGDENKPF</sequence>
<dbReference type="Proteomes" id="UP000000493">
    <property type="component" value="Chromosome"/>
</dbReference>
<reference evidence="1 2" key="2">
    <citation type="journal article" date="2012" name="Stand. Genomic Sci.">
        <title>Complete genome sequence of the aquatic bacterium Runella slithyformis type strain (LSU 4(T)).</title>
        <authorList>
            <person name="Copeland A."/>
            <person name="Zhang X."/>
            <person name="Misra M."/>
            <person name="Lapidus A."/>
            <person name="Nolan M."/>
            <person name="Lucas S."/>
            <person name="Deshpande S."/>
            <person name="Cheng J.F."/>
            <person name="Tapia R."/>
            <person name="Goodwin L.A."/>
            <person name="Pitluck S."/>
            <person name="Liolios K."/>
            <person name="Pagani I."/>
            <person name="Ivanova N."/>
            <person name="Mikhailova N."/>
            <person name="Pati A."/>
            <person name="Chen A."/>
            <person name="Palaniappan K."/>
            <person name="Land M."/>
            <person name="Hauser L."/>
            <person name="Pan C."/>
            <person name="Jeffries C.D."/>
            <person name="Detter J.C."/>
            <person name="Brambilla E.M."/>
            <person name="Rohde M."/>
            <person name="Djao O.D."/>
            <person name="Goker M."/>
            <person name="Sikorski J."/>
            <person name="Tindall B.J."/>
            <person name="Woyke T."/>
            <person name="Bristow J."/>
            <person name="Eisen J.A."/>
            <person name="Markowitz V."/>
            <person name="Hugenholtz P."/>
            <person name="Kyrpides N.C."/>
            <person name="Klenk H.P."/>
            <person name="Mavromatis K."/>
        </authorList>
    </citation>
    <scope>NUCLEOTIDE SEQUENCE [LARGE SCALE GENOMIC DNA]</scope>
    <source>
        <strain evidence="2">ATCC 29530 / DSM 19594 / LMG 11500 / NCIMB 11436 / LSU 4</strain>
    </source>
</reference>
<accession>A0A7U4E4L7</accession>
<gene>
    <name evidence="1" type="ordered locus">Runsl_1223</name>
</gene>
<dbReference type="AlphaFoldDB" id="A0A7U4E4L7"/>